<evidence type="ECO:0000259" key="1">
    <source>
        <dbReference type="Pfam" id="PF04991"/>
    </source>
</evidence>
<dbReference type="Pfam" id="PF04991">
    <property type="entry name" value="LicD"/>
    <property type="match status" value="1"/>
</dbReference>
<comment type="caution">
    <text evidence="2">The sequence shown here is derived from an EMBL/GenBank/DDBJ whole genome shotgun (WGS) entry which is preliminary data.</text>
</comment>
<protein>
    <submittedName>
        <fullName evidence="2">LicD family protein</fullName>
    </submittedName>
</protein>
<dbReference type="EMBL" id="VBUF01000001">
    <property type="protein sequence ID" value="TLS73352.1"/>
    <property type="molecule type" value="Genomic_DNA"/>
</dbReference>
<proteinExistence type="predicted"/>
<accession>A0A1C0B8N7</accession>
<evidence type="ECO:0000313" key="4">
    <source>
        <dbReference type="Proteomes" id="UP000093281"/>
    </source>
</evidence>
<evidence type="ECO:0000313" key="5">
    <source>
        <dbReference type="Proteomes" id="UP000308001"/>
    </source>
</evidence>
<feature type="domain" description="LicD/FKTN/FKRP nucleotidyltransferase" evidence="1">
    <location>
        <begin position="122"/>
        <end position="161"/>
    </location>
</feature>
<dbReference type="PANTHER" id="PTHR43404">
    <property type="entry name" value="LIPOPOLYSACCHARIDE CHOLINEPHOSPHOTRANSFERASE LICD"/>
    <property type="match status" value="1"/>
</dbReference>
<dbReference type="Gene3D" id="3.40.50.720">
    <property type="entry name" value="NAD(P)-binding Rossmann-like Domain"/>
    <property type="match status" value="1"/>
</dbReference>
<organism evidence="2 4">
    <name type="scientific">Aliarcobacter thereius</name>
    <dbReference type="NCBI Taxonomy" id="544718"/>
    <lineage>
        <taxon>Bacteria</taxon>
        <taxon>Pseudomonadati</taxon>
        <taxon>Campylobacterota</taxon>
        <taxon>Epsilonproteobacteria</taxon>
        <taxon>Campylobacterales</taxon>
        <taxon>Arcobacteraceae</taxon>
        <taxon>Aliarcobacter</taxon>
    </lineage>
</organism>
<dbReference type="GO" id="GO:0009100">
    <property type="term" value="P:glycoprotein metabolic process"/>
    <property type="evidence" value="ECO:0007669"/>
    <property type="project" value="UniProtKB-ARBA"/>
</dbReference>
<dbReference type="Proteomes" id="UP000093281">
    <property type="component" value="Unassembled WGS sequence"/>
</dbReference>
<evidence type="ECO:0000313" key="3">
    <source>
        <dbReference type="EMBL" id="TLS73352.1"/>
    </source>
</evidence>
<dbReference type="InterPro" id="IPR052942">
    <property type="entry name" value="LPS_cholinephosphotransferase"/>
</dbReference>
<dbReference type="OrthoDB" id="9786100at2"/>
<reference evidence="2" key="2">
    <citation type="submission" date="2015-05" db="EMBL/GenBank/DDBJ databases">
        <authorList>
            <person name="Wang D.B."/>
            <person name="Wang M."/>
        </authorList>
    </citation>
    <scope>NUCLEOTIDE SEQUENCE [LARGE SCALE GENOMIC DNA]</scope>
    <source>
        <strain evidence="2">DU22</strain>
    </source>
</reference>
<gene>
    <name evidence="2" type="ORF">AAX29_01013</name>
    <name evidence="3" type="ORF">FE246_02355</name>
</gene>
<dbReference type="EMBL" id="LCUJ01000002">
    <property type="protein sequence ID" value="OCL99960.1"/>
    <property type="molecule type" value="Genomic_DNA"/>
</dbReference>
<dbReference type="InterPro" id="IPR007074">
    <property type="entry name" value="LicD/FKTN/FKRP_NTP_transf"/>
</dbReference>
<dbReference type="RefSeq" id="WP_066185975.1">
    <property type="nucleotide sequence ID" value="NZ_LCUJ01000002.1"/>
</dbReference>
<sequence length="304" mass="35741">MKNILLFGTGDGAKKYLLKNGANLRIIAAFDNDIKKHGTFFEDIKIYSPKEINNFDFDEIVIVSQWAKDIYEQLINELKIDKDKIYIPVKKEIKEANRPFEDDKTRELARRIITHISKSAIENNIPIMVDFGTLLGIVRDKDVIKWDDDVDFSITEEALNIDFSLWLKDIMTEMDSTINFKIRTKIIENKNVSYILELEDNLNEIRFRNFTTSISLRHNIGKYSKHLPSGGMWYAPKIHFDKYEIMDWLGQKIYTPYNYKEYLTFLYGDWKTPKKDITMADYANLGNVEYSDFMNLGIGYEEIK</sequence>
<dbReference type="PANTHER" id="PTHR43404:SF1">
    <property type="entry name" value="MNN4P"/>
    <property type="match status" value="1"/>
</dbReference>
<reference evidence="4" key="1">
    <citation type="submission" date="2015-05" db="EMBL/GenBank/DDBJ databases">
        <authorList>
            <person name="Rovetto F."/>
            <person name="Cocolin L."/>
            <person name="Illeghems K."/>
            <person name="Van Nieuwerburgh F."/>
            <person name="Houf K."/>
        </authorList>
    </citation>
    <scope>NUCLEOTIDE SEQUENCE [LARGE SCALE GENOMIC DNA]</scope>
    <source>
        <strain evidence="4">DU22</strain>
    </source>
</reference>
<reference evidence="3 5" key="3">
    <citation type="submission" date="2019-05" db="EMBL/GenBank/DDBJ databases">
        <title>Arcobacter cibarius and Arcobacter thereius providing challenges in identification an antibiotic susceptibility and Quinolone resistance.</title>
        <authorList>
            <person name="Busch A."/>
            <person name="Hanel I."/>
            <person name="Hotzel H."/>
            <person name="Tomaso H."/>
        </authorList>
    </citation>
    <scope>NUCLEOTIDE SEQUENCE [LARGE SCALE GENOMIC DNA]</scope>
    <source>
        <strain evidence="3 5">17CS1191_2</strain>
    </source>
</reference>
<dbReference type="AlphaFoldDB" id="A0A1C0B8N7"/>
<evidence type="ECO:0000313" key="2">
    <source>
        <dbReference type="EMBL" id="OCL99960.1"/>
    </source>
</evidence>
<name>A0A1C0B8N7_9BACT</name>
<dbReference type="Proteomes" id="UP000308001">
    <property type="component" value="Unassembled WGS sequence"/>
</dbReference>